<dbReference type="InterPro" id="IPR050800">
    <property type="entry name" value="ARTD/PARP"/>
</dbReference>
<evidence type="ECO:0000313" key="12">
    <source>
        <dbReference type="EMBL" id="ROT65075.1"/>
    </source>
</evidence>
<dbReference type="CDD" id="cd01437">
    <property type="entry name" value="parp_like"/>
    <property type="match status" value="1"/>
</dbReference>
<feature type="domain" description="PARP alpha-helical" evidence="10">
    <location>
        <begin position="499"/>
        <end position="616"/>
    </location>
</feature>
<reference evidence="12 13" key="1">
    <citation type="submission" date="2018-04" db="EMBL/GenBank/DDBJ databases">
        <authorList>
            <person name="Zhang X."/>
            <person name="Yuan J."/>
            <person name="Li F."/>
            <person name="Xiang J."/>
        </authorList>
    </citation>
    <scope>NUCLEOTIDE SEQUENCE [LARGE SCALE GENOMIC DNA]</scope>
    <source>
        <tissue evidence="12">Muscle</tissue>
    </source>
</reference>
<evidence type="ECO:0000256" key="7">
    <source>
        <dbReference type="RuleBase" id="RU362114"/>
    </source>
</evidence>
<evidence type="ECO:0000256" key="5">
    <source>
        <dbReference type="ARBA" id="ARBA00023027"/>
    </source>
</evidence>
<dbReference type="OrthoDB" id="429950at2759"/>
<dbReference type="InterPro" id="IPR036616">
    <property type="entry name" value="Poly(ADP-ribose)pol_reg_dom_sf"/>
</dbReference>
<reference evidence="12 13" key="2">
    <citation type="submission" date="2019-01" db="EMBL/GenBank/DDBJ databases">
        <title>The decoding of complex shrimp genome reveals the adaptation for benthos swimmer, frequently molting mechanism and breeding impact on genome.</title>
        <authorList>
            <person name="Sun Y."/>
            <person name="Gao Y."/>
            <person name="Yu Y."/>
        </authorList>
    </citation>
    <scope>NUCLEOTIDE SEQUENCE [LARGE SCALE GENOMIC DNA]</scope>
    <source>
        <tissue evidence="12">Muscle</tissue>
    </source>
</reference>
<feature type="domain" description="WGR" evidence="11">
    <location>
        <begin position="335"/>
        <end position="468"/>
    </location>
</feature>
<keyword evidence="2 7" id="KW-0328">Glycosyltransferase</keyword>
<feature type="domain" description="PARP catalytic" evidence="9">
    <location>
        <begin position="673"/>
        <end position="888"/>
    </location>
</feature>
<dbReference type="SMART" id="SM00773">
    <property type="entry name" value="WGR"/>
    <property type="match status" value="1"/>
</dbReference>
<name>A0A423SLF0_PENVA</name>
<feature type="domain" description="PARP catalytic" evidence="9">
    <location>
        <begin position="991"/>
        <end position="1220"/>
    </location>
</feature>
<dbReference type="InterPro" id="IPR012317">
    <property type="entry name" value="Poly(ADP-ribose)pol_cat_dom"/>
</dbReference>
<dbReference type="PROSITE" id="PS51059">
    <property type="entry name" value="PARP_CATALYTIC"/>
    <property type="match status" value="2"/>
</dbReference>
<dbReference type="AlphaFoldDB" id="A0A423SLF0"/>
<dbReference type="GO" id="GO:0035861">
    <property type="term" value="C:site of double-strand break"/>
    <property type="evidence" value="ECO:0007669"/>
    <property type="project" value="TreeGrafter"/>
</dbReference>
<feature type="region of interest" description="Disordered" evidence="8">
    <location>
        <begin position="833"/>
        <end position="859"/>
    </location>
</feature>
<dbReference type="GO" id="GO:0016779">
    <property type="term" value="F:nucleotidyltransferase activity"/>
    <property type="evidence" value="ECO:0007669"/>
    <property type="project" value="UniProtKB-KW"/>
</dbReference>
<dbReference type="GO" id="GO:0006302">
    <property type="term" value="P:double-strand break repair"/>
    <property type="evidence" value="ECO:0007669"/>
    <property type="project" value="TreeGrafter"/>
</dbReference>
<organism evidence="12 13">
    <name type="scientific">Penaeus vannamei</name>
    <name type="common">Whiteleg shrimp</name>
    <name type="synonym">Litopenaeus vannamei</name>
    <dbReference type="NCBI Taxonomy" id="6689"/>
    <lineage>
        <taxon>Eukaryota</taxon>
        <taxon>Metazoa</taxon>
        <taxon>Ecdysozoa</taxon>
        <taxon>Arthropoda</taxon>
        <taxon>Crustacea</taxon>
        <taxon>Multicrustacea</taxon>
        <taxon>Malacostraca</taxon>
        <taxon>Eumalacostraca</taxon>
        <taxon>Eucarida</taxon>
        <taxon>Decapoda</taxon>
        <taxon>Dendrobranchiata</taxon>
        <taxon>Penaeoidea</taxon>
        <taxon>Penaeidae</taxon>
        <taxon>Penaeus</taxon>
    </lineage>
</organism>
<sequence>MPNLSSMHTCHSTSPILMQRIHPNREGSDDVMNPILLDGTVPECKQGHRSIASFAMNLVAWFVDNHEHYPGLLNPLSHRFLLPFTLASSHNHPPSSLLHPLFSIIPPSLILPSSSVIASPPFSFHHLLISHHPSFPLRYRLPDPAPFPPPSWSRIHRLSSVFLSPPSFPFFIAFLRFLSPPTSLLPPSPPSSALHHLFIILRCSPPLFPVFTASPLPLLHRLSPPFFTASPLPLLYRLSPPPARPRQAGARGQREHAAAAGDLRGPGGRPEEGRQAQAGRLPQLHASRLSVSCPLFLSPFPFSFPLSSIHSLSFPLFPFLFSLPYVSFQCIFPFQATVHEEYACMLNQTNIGQNNNKFYVIRSQRQERLPLFHQWGRVATVHEEYACMLKPDQHRPEQQQVLRHPGRQRQRGFSLLHQMGESGRGGPVEHRLHGEGEDAIKAFEKKFKDKTRNNWADRDNFEPVAKKYTLLEMDDDSDEEEVGGDSSEPKKELVSYDGPCNLHKRTILMIKLIFSDDMFVRQMADMSLDVKKMPLGKLSKLQIAKGLEALIDIEDAIKKNKPRSVLMELTSKFYTLIPHNFGRSAPPVIDTDEVVQKKKEVMLTLSDIELTQSLQKEKIISEYATACPYSRKGPLLDVWRVDRKGEKDSNRVSRNFFSSPPILPPPPYTSPSIPLIPPPPLLYLSLPLFPFLPVPLALPRPSFYLYPLSPSSSPTPKPKNNKAKAKPARFAAHDAIQHRKLLWHGTNVAVVAAILKAGLRIMPHSGGRVGRGIYFASEHAKSSYYVGYHYGTYEGESNVGFMFLVEVALGKENNIMQDDCSLTQAPKGYESVVARGKTEPDDESDEEEDEVDSSTPKKELVSYDGPCNLHKRTMLMIKLIFSEDMFVNQMADMSLDVKKMPLGKLSKLQIAKGLEALIDIEDAIKKSKPRNVLMELTSKFFTLIPHNFGRSAPPVIDTDEVVQKKKEVMLTLSDIELTQSLQKEKENKDLHPLLEKYEMLDCLLEYVEKSSSEFKVKLLKEYATACPETRKGPLLDVWRVDRKGEKERFAAHDAIQHRKLLWHGTNVAVVAAILKAGLRIMPHSGGLVGRGIYFASEHAKSSWYVGDHYGIFEGERNVGFMFLVEVALGRESSITQCKCSLTKAPNGYDSVVARGSCEPDPKKNKKVVFDGKDVIVPVGKPVPQKEWAQSGFCQSEYLVYKESQARIRYVLKFSFEEDDE</sequence>
<feature type="region of interest" description="Disordered" evidence="8">
    <location>
        <begin position="242"/>
        <end position="278"/>
    </location>
</feature>
<evidence type="ECO:0000256" key="3">
    <source>
        <dbReference type="ARBA" id="ARBA00022679"/>
    </source>
</evidence>
<dbReference type="EMBL" id="QCYY01003147">
    <property type="protein sequence ID" value="ROT65075.1"/>
    <property type="molecule type" value="Genomic_DNA"/>
</dbReference>
<gene>
    <name evidence="12" type="ORF">C7M84_016966</name>
</gene>
<evidence type="ECO:0000256" key="2">
    <source>
        <dbReference type="ARBA" id="ARBA00022676"/>
    </source>
</evidence>
<dbReference type="InterPro" id="IPR008893">
    <property type="entry name" value="WGR_domain"/>
</dbReference>
<dbReference type="Pfam" id="PF02877">
    <property type="entry name" value="PARP_reg"/>
    <property type="match status" value="2"/>
</dbReference>
<evidence type="ECO:0000259" key="10">
    <source>
        <dbReference type="PROSITE" id="PS51060"/>
    </source>
</evidence>
<keyword evidence="4" id="KW-0548">Nucleotidyltransferase</keyword>
<feature type="domain" description="PARP alpha-helical" evidence="10">
    <location>
        <begin position="866"/>
        <end position="983"/>
    </location>
</feature>
<dbReference type="Pfam" id="PF00644">
    <property type="entry name" value="PARP"/>
    <property type="match status" value="2"/>
</dbReference>
<dbReference type="GO" id="GO:0070212">
    <property type="term" value="P:protein poly-ADP-ribosylation"/>
    <property type="evidence" value="ECO:0007669"/>
    <property type="project" value="TreeGrafter"/>
</dbReference>
<evidence type="ECO:0000313" key="13">
    <source>
        <dbReference type="Proteomes" id="UP000283509"/>
    </source>
</evidence>
<evidence type="ECO:0000256" key="4">
    <source>
        <dbReference type="ARBA" id="ARBA00022695"/>
    </source>
</evidence>
<dbReference type="STRING" id="6689.A0A423SLF0"/>
<proteinExistence type="predicted"/>
<dbReference type="PROSITE" id="PS51060">
    <property type="entry name" value="PARP_ALPHA_HD"/>
    <property type="match status" value="2"/>
</dbReference>
<comment type="caution">
    <text evidence="12">The sequence shown here is derived from an EMBL/GenBank/DDBJ whole genome shotgun (WGS) entry which is preliminary data.</text>
</comment>
<comment type="subcellular location">
    <subcellularLocation>
        <location evidence="1">Nucleus</location>
    </subcellularLocation>
</comment>
<dbReference type="InterPro" id="IPR036930">
    <property type="entry name" value="WGR_dom_sf"/>
</dbReference>
<dbReference type="SUPFAM" id="SSF142921">
    <property type="entry name" value="WGR domain-like"/>
    <property type="match status" value="2"/>
</dbReference>
<dbReference type="EC" id="2.4.2.-" evidence="7"/>
<keyword evidence="5 7" id="KW-0520">NAD</keyword>
<evidence type="ECO:0000259" key="11">
    <source>
        <dbReference type="PROSITE" id="PS51977"/>
    </source>
</evidence>
<evidence type="ECO:0000256" key="6">
    <source>
        <dbReference type="ARBA" id="ARBA00023242"/>
    </source>
</evidence>
<dbReference type="GO" id="GO:0003950">
    <property type="term" value="F:NAD+ poly-ADP-ribosyltransferase activity"/>
    <property type="evidence" value="ECO:0007669"/>
    <property type="project" value="UniProtKB-UniRule"/>
</dbReference>
<feature type="region of interest" description="Disordered" evidence="8">
    <location>
        <begin position="472"/>
        <end position="493"/>
    </location>
</feature>
<keyword evidence="13" id="KW-1185">Reference proteome</keyword>
<feature type="compositionally biased region" description="Acidic residues" evidence="8">
    <location>
        <begin position="472"/>
        <end position="483"/>
    </location>
</feature>
<evidence type="ECO:0000259" key="9">
    <source>
        <dbReference type="PROSITE" id="PS51059"/>
    </source>
</evidence>
<evidence type="ECO:0000256" key="1">
    <source>
        <dbReference type="ARBA" id="ARBA00004123"/>
    </source>
</evidence>
<dbReference type="GO" id="GO:1990404">
    <property type="term" value="F:NAD+-protein mono-ADP-ribosyltransferase activity"/>
    <property type="evidence" value="ECO:0007669"/>
    <property type="project" value="TreeGrafter"/>
</dbReference>
<evidence type="ECO:0000256" key="8">
    <source>
        <dbReference type="SAM" id="MobiDB-lite"/>
    </source>
</evidence>
<accession>A0A423SLF0</accession>
<dbReference type="PROSITE" id="PS51977">
    <property type="entry name" value="WGR"/>
    <property type="match status" value="1"/>
</dbReference>
<feature type="compositionally biased region" description="Acidic residues" evidence="8">
    <location>
        <begin position="840"/>
        <end position="852"/>
    </location>
</feature>
<dbReference type="SUPFAM" id="SSF56399">
    <property type="entry name" value="ADP-ribosylation"/>
    <property type="match status" value="2"/>
</dbReference>
<keyword evidence="6" id="KW-0539">Nucleus</keyword>
<dbReference type="PANTHER" id="PTHR10459">
    <property type="entry name" value="DNA LIGASE"/>
    <property type="match status" value="1"/>
</dbReference>
<dbReference type="Proteomes" id="UP000283509">
    <property type="component" value="Unassembled WGS sequence"/>
</dbReference>
<protein>
    <recommendedName>
        <fullName evidence="7">Poly [ADP-ribose] polymerase</fullName>
        <shortName evidence="7">PARP</shortName>
        <ecNumber evidence="7">2.4.2.-</ecNumber>
    </recommendedName>
</protein>
<dbReference type="Gene3D" id="1.20.142.10">
    <property type="entry name" value="Poly(ADP-ribose) polymerase, regulatory domain"/>
    <property type="match status" value="2"/>
</dbReference>
<dbReference type="GO" id="GO:0005730">
    <property type="term" value="C:nucleolus"/>
    <property type="evidence" value="ECO:0007669"/>
    <property type="project" value="TreeGrafter"/>
</dbReference>
<keyword evidence="3 7" id="KW-0808">Transferase</keyword>
<dbReference type="Pfam" id="PF05406">
    <property type="entry name" value="WGR"/>
    <property type="match status" value="2"/>
</dbReference>
<dbReference type="PANTHER" id="PTHR10459:SF66">
    <property type="entry name" value="PROTEIN MONO-ADP-RIBOSYLTRANSFERASE PARP3"/>
    <property type="match status" value="1"/>
</dbReference>
<dbReference type="SUPFAM" id="SSF47587">
    <property type="entry name" value="Domain of poly(ADP-ribose) polymerase"/>
    <property type="match status" value="2"/>
</dbReference>
<dbReference type="Gene3D" id="3.90.228.10">
    <property type="match status" value="2"/>
</dbReference>
<dbReference type="InterPro" id="IPR004102">
    <property type="entry name" value="Poly(ADP-ribose)pol_reg_dom"/>
</dbReference>